<protein>
    <submittedName>
        <fullName evidence="2">Uncharacterized protein</fullName>
    </submittedName>
</protein>
<proteinExistence type="predicted"/>
<dbReference type="RefSeq" id="WP_145027736.1">
    <property type="nucleotide sequence ID" value="NZ_CP036271.1"/>
</dbReference>
<reference evidence="2 3" key="1">
    <citation type="submission" date="2019-02" db="EMBL/GenBank/DDBJ databases">
        <title>Deep-cultivation of Planctomycetes and their phenomic and genomic characterization uncovers novel biology.</title>
        <authorList>
            <person name="Wiegand S."/>
            <person name="Jogler M."/>
            <person name="Boedeker C."/>
            <person name="Pinto D."/>
            <person name="Vollmers J."/>
            <person name="Rivas-Marin E."/>
            <person name="Kohn T."/>
            <person name="Peeters S.H."/>
            <person name="Heuer A."/>
            <person name="Rast P."/>
            <person name="Oberbeckmann S."/>
            <person name="Bunk B."/>
            <person name="Jeske O."/>
            <person name="Meyerdierks A."/>
            <person name="Storesund J.E."/>
            <person name="Kallscheuer N."/>
            <person name="Luecker S."/>
            <person name="Lage O.M."/>
            <person name="Pohl T."/>
            <person name="Merkel B.J."/>
            <person name="Hornburger P."/>
            <person name="Mueller R.-W."/>
            <person name="Bruemmer F."/>
            <person name="Labrenz M."/>
            <person name="Spormann A.M."/>
            <person name="Op den Camp H."/>
            <person name="Overmann J."/>
            <person name="Amann R."/>
            <person name="Jetten M.S.M."/>
            <person name="Mascher T."/>
            <person name="Medema M.H."/>
            <person name="Devos D.P."/>
            <person name="Kaster A.-K."/>
            <person name="Ovreas L."/>
            <person name="Rohde M."/>
            <person name="Galperin M.Y."/>
            <person name="Jogler C."/>
        </authorList>
    </citation>
    <scope>NUCLEOTIDE SEQUENCE [LARGE SCALE GENOMIC DNA]</scope>
    <source>
        <strain evidence="2 3">Pan44</strain>
    </source>
</reference>
<feature type="chain" id="PRO_5021995143" evidence="1">
    <location>
        <begin position="29"/>
        <end position="86"/>
    </location>
</feature>
<evidence type="ECO:0000313" key="2">
    <source>
        <dbReference type="EMBL" id="QDT52948.1"/>
    </source>
</evidence>
<name>A0A517S9Z5_9PLAN</name>
<gene>
    <name evidence="2" type="ORF">Pan44_09620</name>
</gene>
<keyword evidence="3" id="KW-1185">Reference proteome</keyword>
<accession>A0A517S9Z5</accession>
<dbReference type="KEGG" id="ccos:Pan44_09620"/>
<dbReference type="EMBL" id="CP036271">
    <property type="protein sequence ID" value="QDT52948.1"/>
    <property type="molecule type" value="Genomic_DNA"/>
</dbReference>
<feature type="signal peptide" evidence="1">
    <location>
        <begin position="1"/>
        <end position="28"/>
    </location>
</feature>
<evidence type="ECO:0000313" key="3">
    <source>
        <dbReference type="Proteomes" id="UP000315700"/>
    </source>
</evidence>
<dbReference type="InParanoid" id="A0A517S9Z5"/>
<evidence type="ECO:0000256" key="1">
    <source>
        <dbReference type="SAM" id="SignalP"/>
    </source>
</evidence>
<dbReference type="Proteomes" id="UP000315700">
    <property type="component" value="Chromosome"/>
</dbReference>
<sequence length="86" mass="9270" precursor="true">MTHSILRPASCRLACVLAIWSAASGCEALSPQQLWKLNRQPNMDRGDAYFSVPAETDFTGDEADLVTHLDAPPAMTSKAAGRPHGF</sequence>
<dbReference type="OrthoDB" id="290995at2"/>
<dbReference type="AlphaFoldDB" id="A0A517S9Z5"/>
<organism evidence="2 3">
    <name type="scientific">Caulifigura coniformis</name>
    <dbReference type="NCBI Taxonomy" id="2527983"/>
    <lineage>
        <taxon>Bacteria</taxon>
        <taxon>Pseudomonadati</taxon>
        <taxon>Planctomycetota</taxon>
        <taxon>Planctomycetia</taxon>
        <taxon>Planctomycetales</taxon>
        <taxon>Planctomycetaceae</taxon>
        <taxon>Caulifigura</taxon>
    </lineage>
</organism>
<keyword evidence="1" id="KW-0732">Signal</keyword>
<dbReference type="PROSITE" id="PS51257">
    <property type="entry name" value="PROKAR_LIPOPROTEIN"/>
    <property type="match status" value="1"/>
</dbReference>